<evidence type="ECO:0000256" key="4">
    <source>
        <dbReference type="ARBA" id="ARBA00023052"/>
    </source>
</evidence>
<evidence type="ECO:0000256" key="5">
    <source>
        <dbReference type="ARBA" id="ARBA00023211"/>
    </source>
</evidence>
<protein>
    <recommendedName>
        <fullName evidence="6">Thiamine pyrophosphate enzyme N-terminal TPP-binding domain-containing protein</fullName>
    </recommendedName>
</protein>
<evidence type="ECO:0000259" key="6">
    <source>
        <dbReference type="Pfam" id="PF02776"/>
    </source>
</evidence>
<reference evidence="7 8" key="1">
    <citation type="submission" date="2022-03" db="EMBL/GenBank/DDBJ databases">
        <title>Novel taxa within the pig intestine.</title>
        <authorList>
            <person name="Wylensek D."/>
            <person name="Bishof K."/>
            <person name="Afrizal A."/>
            <person name="Clavel T."/>
        </authorList>
    </citation>
    <scope>NUCLEOTIDE SEQUENCE [LARGE SCALE GENOMIC DNA]</scope>
    <source>
        <strain evidence="7 8">CLA-KB-P66</strain>
    </source>
</reference>
<feature type="domain" description="Thiamine pyrophosphate enzyme N-terminal TPP-binding" evidence="6">
    <location>
        <begin position="14"/>
        <end position="123"/>
    </location>
</feature>
<keyword evidence="8" id="KW-1185">Reference proteome</keyword>
<accession>A0ABU4WH36</accession>
<evidence type="ECO:0000256" key="2">
    <source>
        <dbReference type="ARBA" id="ARBA00022723"/>
    </source>
</evidence>
<evidence type="ECO:0000256" key="3">
    <source>
        <dbReference type="ARBA" id="ARBA00022842"/>
    </source>
</evidence>
<dbReference type="Proteomes" id="UP001275932">
    <property type="component" value="Unassembled WGS sequence"/>
</dbReference>
<keyword evidence="5" id="KW-0464">Manganese</keyword>
<dbReference type="PANTHER" id="PTHR42916:SF1">
    <property type="entry name" value="PROTEIN PHYLLO, CHLOROPLASTIC"/>
    <property type="match status" value="1"/>
</dbReference>
<evidence type="ECO:0000313" key="8">
    <source>
        <dbReference type="Proteomes" id="UP001275932"/>
    </source>
</evidence>
<keyword evidence="3" id="KW-0460">Magnesium</keyword>
<keyword evidence="4" id="KW-0786">Thiamine pyrophosphate</keyword>
<dbReference type="PIRSF" id="PIRSF004983">
    <property type="entry name" value="MenD"/>
    <property type="match status" value="1"/>
</dbReference>
<gene>
    <name evidence="7" type="ORF">MOX91_00850</name>
</gene>
<evidence type="ECO:0000256" key="1">
    <source>
        <dbReference type="ARBA" id="ARBA00022679"/>
    </source>
</evidence>
<keyword evidence="2" id="KW-0479">Metal-binding</keyword>
<dbReference type="CDD" id="cd07037">
    <property type="entry name" value="TPP_PYR_MenD"/>
    <property type="match status" value="1"/>
</dbReference>
<dbReference type="InterPro" id="IPR004433">
    <property type="entry name" value="MenaQ_synth_MenD"/>
</dbReference>
<keyword evidence="1" id="KW-0808">Transferase</keyword>
<organism evidence="7 8">
    <name type="scientific">Intestinicryptomonas porci</name>
    <dbReference type="NCBI Taxonomy" id="2926320"/>
    <lineage>
        <taxon>Bacteria</taxon>
        <taxon>Pseudomonadati</taxon>
        <taxon>Verrucomicrobiota</taxon>
        <taxon>Opitutia</taxon>
        <taxon>Opitutales</taxon>
        <taxon>Intestinicryptomonaceae</taxon>
        <taxon>Intestinicryptomonas</taxon>
    </lineage>
</organism>
<dbReference type="Pfam" id="PF02776">
    <property type="entry name" value="TPP_enzyme_N"/>
    <property type="match status" value="1"/>
</dbReference>
<dbReference type="Gene3D" id="3.40.50.970">
    <property type="match status" value="2"/>
</dbReference>
<name>A0ABU4WH36_9BACT</name>
<dbReference type="EMBL" id="JALBUT010000001">
    <property type="protein sequence ID" value="MDX8414734.1"/>
    <property type="molecule type" value="Genomic_DNA"/>
</dbReference>
<proteinExistence type="predicted"/>
<dbReference type="SUPFAM" id="SSF52518">
    <property type="entry name" value="Thiamin diphosphate-binding fold (THDP-binding)"/>
    <property type="match status" value="2"/>
</dbReference>
<sequence length="589" mass="65746">MNSKFHYTNERNVQIVIALLKAHGIRRVIASPGTTNMTFVVSVQNDPWFKVWSSVDERSAAYLACGMAAETGEPVIISCTGATASRNYMPGLTEAYYRKLPVLAITSTRGNHRLGHLVDQQIDRRNLPNDIAMESVTIPMVKDAEDERMCEINANKAILALKLGGGGPVHINMYTKYGKNFGVKDLPPANAIYRHTVFDELPRIPNDGRVIVYVGSHANFTEKQVEAIDRFCATHNAAVFCDHTSGYRGRYEVHCQLSSGQKKWRSELNNANLCIHIGEVSGDLYLPTFKHVWRVSPDGELRDTWGKLRRVFMMPEEEFFERYSEDGASHTEYVDAINDEIEQIKSKIPELPFSNIWMAQQVHSKLPAGCEFHMGIYHCLRSYNFFKLPAGIQAKCNVGGFGIDGGMSTMVGASLANPEKLFIGAFGDLAFFYDMNVVGNRHVGGNVRILLVNNGKGNEFRNYGHPCCFLGDEADKFVAAAGHYGNKSNALVKHYAEDLGYEYLTASCKEGFLSVLDRFLSPEMTGKPMLLEVFTETQNESDALEQILNFMEGDSMSNFVEKTKTAIKSALKETLGEKRINAARDFIKG</sequence>
<dbReference type="InterPro" id="IPR012001">
    <property type="entry name" value="Thiamin_PyroP_enz_TPP-bd_dom"/>
</dbReference>
<dbReference type="Gene3D" id="3.40.50.1220">
    <property type="entry name" value="TPP-binding domain"/>
    <property type="match status" value="1"/>
</dbReference>
<evidence type="ECO:0000313" key="7">
    <source>
        <dbReference type="EMBL" id="MDX8414734.1"/>
    </source>
</evidence>
<dbReference type="InterPro" id="IPR029061">
    <property type="entry name" value="THDP-binding"/>
</dbReference>
<dbReference type="PANTHER" id="PTHR42916">
    <property type="entry name" value="2-SUCCINYL-5-ENOLPYRUVYL-6-HYDROXY-3-CYCLOHEXENE-1-CARBOXYLATE SYNTHASE"/>
    <property type="match status" value="1"/>
</dbReference>
<comment type="caution">
    <text evidence="7">The sequence shown here is derived from an EMBL/GenBank/DDBJ whole genome shotgun (WGS) entry which is preliminary data.</text>
</comment>
<dbReference type="RefSeq" id="WP_370396183.1">
    <property type="nucleotide sequence ID" value="NZ_JALBUT010000001.1"/>
</dbReference>